<reference evidence="2" key="1">
    <citation type="journal article" date="2021" name="New Phytol.">
        <title>Evolutionary innovations through gain and loss of genes in the ectomycorrhizal Boletales.</title>
        <authorList>
            <person name="Wu G."/>
            <person name="Miyauchi S."/>
            <person name="Morin E."/>
            <person name="Kuo A."/>
            <person name="Drula E."/>
            <person name="Varga T."/>
            <person name="Kohler A."/>
            <person name="Feng B."/>
            <person name="Cao Y."/>
            <person name="Lipzen A."/>
            <person name="Daum C."/>
            <person name="Hundley H."/>
            <person name="Pangilinan J."/>
            <person name="Johnson J."/>
            <person name="Barry K."/>
            <person name="LaButti K."/>
            <person name="Ng V."/>
            <person name="Ahrendt S."/>
            <person name="Min B."/>
            <person name="Choi I.G."/>
            <person name="Park H."/>
            <person name="Plett J.M."/>
            <person name="Magnuson J."/>
            <person name="Spatafora J.W."/>
            <person name="Nagy L.G."/>
            <person name="Henrissat B."/>
            <person name="Grigoriev I.V."/>
            <person name="Yang Z.L."/>
            <person name="Xu J."/>
            <person name="Martin F.M."/>
        </authorList>
    </citation>
    <scope>NUCLEOTIDE SEQUENCE</scope>
    <source>
        <strain evidence="2">KKN 215</strain>
    </source>
</reference>
<proteinExistence type="predicted"/>
<organism evidence="2 3">
    <name type="scientific">Cristinia sonorae</name>
    <dbReference type="NCBI Taxonomy" id="1940300"/>
    <lineage>
        <taxon>Eukaryota</taxon>
        <taxon>Fungi</taxon>
        <taxon>Dikarya</taxon>
        <taxon>Basidiomycota</taxon>
        <taxon>Agaricomycotina</taxon>
        <taxon>Agaricomycetes</taxon>
        <taxon>Agaricomycetidae</taxon>
        <taxon>Agaricales</taxon>
        <taxon>Pleurotineae</taxon>
        <taxon>Stephanosporaceae</taxon>
        <taxon>Cristinia</taxon>
    </lineage>
</organism>
<accession>A0A8K0UXL7</accession>
<feature type="compositionally biased region" description="Polar residues" evidence="1">
    <location>
        <begin position="260"/>
        <end position="298"/>
    </location>
</feature>
<feature type="compositionally biased region" description="Low complexity" evidence="1">
    <location>
        <begin position="178"/>
        <end position="187"/>
    </location>
</feature>
<feature type="region of interest" description="Disordered" evidence="1">
    <location>
        <begin position="167"/>
        <end position="298"/>
    </location>
</feature>
<dbReference type="OrthoDB" id="3066311at2759"/>
<dbReference type="AlphaFoldDB" id="A0A8K0UXL7"/>
<evidence type="ECO:0000313" key="3">
    <source>
        <dbReference type="Proteomes" id="UP000813824"/>
    </source>
</evidence>
<feature type="compositionally biased region" description="Low complexity" evidence="1">
    <location>
        <begin position="236"/>
        <end position="246"/>
    </location>
</feature>
<dbReference type="EMBL" id="JAEVFJ010000002">
    <property type="protein sequence ID" value="KAH8107151.1"/>
    <property type="molecule type" value="Genomic_DNA"/>
</dbReference>
<sequence length="433" mass="47452">MATTLVQSSLSLASECKVLAPSNTHDMSAHHMPNVLIVPPEEELAVNPPWTYFDARTDAKADPSTSPDIEALDVKLGIFQQTANRSPAFHRTMSNESADTVIMPKKSSESEMDASDDPKQERVIGEDIIEVVKVRRNEGMADVTEAKDSGLKKSKTFRARASEAFKTIGRVASKGSRKSSFSSSNSGEPWPSQDDAQHPEEAMEAGVLPRPSTPNMTRRKSMQLSQLFSSTRKRTSSTVTTDTTGTANSGPSRPEVPESPASSDFSIISTPTEESLPTPASSLSDRTNHNLHAQTPTLNKRRSFVEKISVLDLQRLFTPSGTRPIIQESESAPIGCTTRRDSLPLPPSLPQLPHIRASADAFTSESSIQRPHSFHVADRYSLSSLPSTTASSKVAFRSQENIPEETSFEAELRLDSLHFDSLHFDPDEFKLNF</sequence>
<evidence type="ECO:0000256" key="1">
    <source>
        <dbReference type="SAM" id="MobiDB-lite"/>
    </source>
</evidence>
<dbReference type="Proteomes" id="UP000813824">
    <property type="component" value="Unassembled WGS sequence"/>
</dbReference>
<keyword evidence="3" id="KW-1185">Reference proteome</keyword>
<comment type="caution">
    <text evidence="2">The sequence shown here is derived from an EMBL/GenBank/DDBJ whole genome shotgun (WGS) entry which is preliminary data.</text>
</comment>
<gene>
    <name evidence="2" type="ORF">BXZ70DRAFT_280225</name>
</gene>
<protein>
    <submittedName>
        <fullName evidence="2">Uncharacterized protein</fullName>
    </submittedName>
</protein>
<name>A0A8K0UXL7_9AGAR</name>
<evidence type="ECO:0000313" key="2">
    <source>
        <dbReference type="EMBL" id="KAH8107151.1"/>
    </source>
</evidence>